<evidence type="ECO:0000256" key="11">
    <source>
        <dbReference type="ARBA" id="ARBA00034524"/>
    </source>
</evidence>
<dbReference type="Gene3D" id="1.20.120.1780">
    <property type="entry name" value="UbiA prenyltransferase"/>
    <property type="match status" value="1"/>
</dbReference>
<accession>A0A5C5W0S0</accession>
<keyword evidence="7" id="KW-0831">Ubiquinone biosynthesis</keyword>
<protein>
    <recommendedName>
        <fullName evidence="11">4-hydroxybenzoate polyprenyltransferase</fullName>
        <ecNumber evidence="11">2.5.1.39</ecNumber>
    </recommendedName>
</protein>
<dbReference type="EMBL" id="SJPH01000004">
    <property type="protein sequence ID" value="TWT43372.1"/>
    <property type="molecule type" value="Genomic_DNA"/>
</dbReference>
<organism evidence="13 14">
    <name type="scientific">Botrimarina hoheduenensis</name>
    <dbReference type="NCBI Taxonomy" id="2528000"/>
    <lineage>
        <taxon>Bacteria</taxon>
        <taxon>Pseudomonadati</taxon>
        <taxon>Planctomycetota</taxon>
        <taxon>Planctomycetia</taxon>
        <taxon>Pirellulales</taxon>
        <taxon>Lacipirellulaceae</taxon>
        <taxon>Botrimarina</taxon>
    </lineage>
</organism>
<dbReference type="OrthoDB" id="9782418at2"/>
<feature type="transmembrane region" description="Helical" evidence="12">
    <location>
        <begin position="60"/>
        <end position="81"/>
    </location>
</feature>
<dbReference type="GO" id="GO:0008412">
    <property type="term" value="F:4-hydroxybenzoate polyprenyltransferase activity"/>
    <property type="evidence" value="ECO:0007669"/>
    <property type="project" value="UniProtKB-EC"/>
</dbReference>
<feature type="transmembrane region" description="Helical" evidence="12">
    <location>
        <begin position="189"/>
        <end position="213"/>
    </location>
</feature>
<gene>
    <name evidence="13" type="primary">ubiA</name>
    <name evidence="13" type="ORF">Pla111_23230</name>
</gene>
<dbReference type="FunFam" id="1.20.120.1780:FF:000001">
    <property type="entry name" value="4-hydroxybenzoate octaprenyltransferase"/>
    <property type="match status" value="1"/>
</dbReference>
<keyword evidence="14" id="KW-1185">Reference proteome</keyword>
<keyword evidence="4" id="KW-1003">Cell membrane</keyword>
<keyword evidence="9 12" id="KW-1133">Transmembrane helix</keyword>
<dbReference type="InterPro" id="IPR000537">
    <property type="entry name" value="UbiA_prenyltransferase"/>
</dbReference>
<evidence type="ECO:0000256" key="9">
    <source>
        <dbReference type="ARBA" id="ARBA00022989"/>
    </source>
</evidence>
<evidence type="ECO:0000313" key="13">
    <source>
        <dbReference type="EMBL" id="TWT43372.1"/>
    </source>
</evidence>
<dbReference type="EC" id="2.5.1.39" evidence="11"/>
<evidence type="ECO:0000256" key="2">
    <source>
        <dbReference type="ARBA" id="ARBA00004141"/>
    </source>
</evidence>
<dbReference type="PANTHER" id="PTHR11048:SF28">
    <property type="entry name" value="4-HYDROXYBENZOATE POLYPRENYLTRANSFERASE, MITOCHONDRIAL"/>
    <property type="match status" value="1"/>
</dbReference>
<feature type="transmembrane region" description="Helical" evidence="12">
    <location>
        <begin position="290"/>
        <end position="311"/>
    </location>
</feature>
<keyword evidence="6 13" id="KW-0808">Transferase</keyword>
<dbReference type="Pfam" id="PF01040">
    <property type="entry name" value="UbiA"/>
    <property type="match status" value="1"/>
</dbReference>
<reference evidence="13 14" key="1">
    <citation type="submission" date="2019-02" db="EMBL/GenBank/DDBJ databases">
        <title>Deep-cultivation of Planctomycetes and their phenomic and genomic characterization uncovers novel biology.</title>
        <authorList>
            <person name="Wiegand S."/>
            <person name="Jogler M."/>
            <person name="Boedeker C."/>
            <person name="Pinto D."/>
            <person name="Vollmers J."/>
            <person name="Rivas-Marin E."/>
            <person name="Kohn T."/>
            <person name="Peeters S.H."/>
            <person name="Heuer A."/>
            <person name="Rast P."/>
            <person name="Oberbeckmann S."/>
            <person name="Bunk B."/>
            <person name="Jeske O."/>
            <person name="Meyerdierks A."/>
            <person name="Storesund J.E."/>
            <person name="Kallscheuer N."/>
            <person name="Luecker S."/>
            <person name="Lage O.M."/>
            <person name="Pohl T."/>
            <person name="Merkel B.J."/>
            <person name="Hornburger P."/>
            <person name="Mueller R.-W."/>
            <person name="Bruemmer F."/>
            <person name="Labrenz M."/>
            <person name="Spormann A.M."/>
            <person name="Op Den Camp H."/>
            <person name="Overmann J."/>
            <person name="Amann R."/>
            <person name="Jetten M.S.M."/>
            <person name="Mascher T."/>
            <person name="Medema M.H."/>
            <person name="Devos D.P."/>
            <person name="Kaster A.-K."/>
            <person name="Ovreas L."/>
            <person name="Rohde M."/>
            <person name="Galperin M.Y."/>
            <person name="Jogler C."/>
        </authorList>
    </citation>
    <scope>NUCLEOTIDE SEQUENCE [LARGE SCALE GENOMIC DNA]</scope>
    <source>
        <strain evidence="13 14">Pla111</strain>
    </source>
</reference>
<dbReference type="AlphaFoldDB" id="A0A5C5W0S0"/>
<evidence type="ECO:0000256" key="12">
    <source>
        <dbReference type="SAM" id="Phobius"/>
    </source>
</evidence>
<evidence type="ECO:0000256" key="7">
    <source>
        <dbReference type="ARBA" id="ARBA00022688"/>
    </source>
</evidence>
<dbReference type="Proteomes" id="UP000318995">
    <property type="component" value="Unassembled WGS sequence"/>
</dbReference>
<name>A0A5C5W0S0_9BACT</name>
<dbReference type="FunFam" id="1.10.357.140:FF:000008">
    <property type="entry name" value="4-hydroxybenzoate octaprenyltransferase"/>
    <property type="match status" value="1"/>
</dbReference>
<comment type="cofactor">
    <cofactor evidence="1">
        <name>Mg(2+)</name>
        <dbReference type="ChEBI" id="CHEBI:18420"/>
    </cofactor>
</comment>
<dbReference type="Gene3D" id="1.10.357.140">
    <property type="entry name" value="UbiA prenyltransferase"/>
    <property type="match status" value="1"/>
</dbReference>
<sequence>MFQTLRHLLSLIRFSHTLFALPFALLAALMAWHEQAFSTAWTDYAPFSSTTGFKGFGVRWKELFGILLCMVFARSAAMAFNRLVDRKLDAANPRTMGRHLPAGILSVTQVTTFTLLSATGFIASTLLFLPNWLPFALSFPVLLWLCGYSYAKRFTSLAHYWLGVALGLSPVAAWIAIRGEQVLASPADLLPATVLGAAVLAWVAGFDILYACQDYEYDKSVGLHSLPAKLGLRGALRLAAASHAVAAVLLALLPTVYPPLGTLWWCGIAAVAALLIYEHRLVRPDDLDRVNLAFFHVNAVISLGLLAVGTLDLVF</sequence>
<keyword evidence="10 12" id="KW-0472">Membrane</keyword>
<keyword evidence="8 12" id="KW-0812">Transmembrane</keyword>
<dbReference type="InterPro" id="IPR044878">
    <property type="entry name" value="UbiA_sf"/>
</dbReference>
<dbReference type="RefSeq" id="WP_146574429.1">
    <property type="nucleotide sequence ID" value="NZ_SJPH01000004.1"/>
</dbReference>
<feature type="transmembrane region" description="Helical" evidence="12">
    <location>
        <begin position="262"/>
        <end position="278"/>
    </location>
</feature>
<comment type="subcellular location">
    <subcellularLocation>
        <location evidence="2">Membrane</location>
        <topology evidence="2">Multi-pass membrane protein</topology>
    </subcellularLocation>
</comment>
<dbReference type="InterPro" id="IPR039653">
    <property type="entry name" value="Prenyltransferase"/>
</dbReference>
<evidence type="ECO:0000256" key="5">
    <source>
        <dbReference type="ARBA" id="ARBA00022519"/>
    </source>
</evidence>
<feature type="transmembrane region" description="Helical" evidence="12">
    <location>
        <begin position="132"/>
        <end position="151"/>
    </location>
</feature>
<feature type="transmembrane region" description="Helical" evidence="12">
    <location>
        <begin position="158"/>
        <end position="177"/>
    </location>
</feature>
<comment type="caution">
    <text evidence="13">The sequence shown here is derived from an EMBL/GenBank/DDBJ whole genome shotgun (WGS) entry which is preliminary data.</text>
</comment>
<feature type="transmembrane region" description="Helical" evidence="12">
    <location>
        <begin position="102"/>
        <end position="126"/>
    </location>
</feature>
<evidence type="ECO:0000256" key="4">
    <source>
        <dbReference type="ARBA" id="ARBA00022475"/>
    </source>
</evidence>
<comment type="similarity">
    <text evidence="3">Belongs to the UbiA prenyltransferase family.</text>
</comment>
<dbReference type="GO" id="GO:0005886">
    <property type="term" value="C:plasma membrane"/>
    <property type="evidence" value="ECO:0007669"/>
    <property type="project" value="TreeGrafter"/>
</dbReference>
<dbReference type="InterPro" id="IPR006371">
    <property type="entry name" value="Polyprenyltransferase_UbiA-li"/>
</dbReference>
<evidence type="ECO:0000256" key="3">
    <source>
        <dbReference type="ARBA" id="ARBA00005985"/>
    </source>
</evidence>
<evidence type="ECO:0000256" key="8">
    <source>
        <dbReference type="ARBA" id="ARBA00022692"/>
    </source>
</evidence>
<keyword evidence="5" id="KW-0997">Cell inner membrane</keyword>
<evidence type="ECO:0000256" key="10">
    <source>
        <dbReference type="ARBA" id="ARBA00023136"/>
    </source>
</evidence>
<proteinExistence type="inferred from homology"/>
<evidence type="ECO:0000256" key="1">
    <source>
        <dbReference type="ARBA" id="ARBA00001946"/>
    </source>
</evidence>
<dbReference type="CDD" id="cd13959">
    <property type="entry name" value="PT_UbiA_COQ2"/>
    <property type="match status" value="1"/>
</dbReference>
<evidence type="ECO:0000313" key="14">
    <source>
        <dbReference type="Proteomes" id="UP000318995"/>
    </source>
</evidence>
<dbReference type="PANTHER" id="PTHR11048">
    <property type="entry name" value="PRENYLTRANSFERASES"/>
    <property type="match status" value="1"/>
</dbReference>
<dbReference type="GO" id="GO:0006744">
    <property type="term" value="P:ubiquinone biosynthetic process"/>
    <property type="evidence" value="ECO:0007669"/>
    <property type="project" value="UniProtKB-KW"/>
</dbReference>
<dbReference type="NCBIfam" id="TIGR01475">
    <property type="entry name" value="ubiA_other"/>
    <property type="match status" value="1"/>
</dbReference>
<feature type="transmembrane region" description="Helical" evidence="12">
    <location>
        <begin position="234"/>
        <end position="256"/>
    </location>
</feature>
<evidence type="ECO:0000256" key="6">
    <source>
        <dbReference type="ARBA" id="ARBA00022679"/>
    </source>
</evidence>